<dbReference type="NCBIfam" id="TIGR04256">
    <property type="entry name" value="GxxExxY"/>
    <property type="match status" value="1"/>
</dbReference>
<accession>A0A2I0R0G9</accession>
<dbReference type="AlphaFoldDB" id="A0A2I0R0G9"/>
<protein>
    <submittedName>
        <fullName evidence="1">GxxExxY protein</fullName>
    </submittedName>
</protein>
<reference evidence="1 2" key="1">
    <citation type="submission" date="2017-12" db="EMBL/GenBank/DDBJ databases">
        <title>The draft genome sequence of Brumimicrobium saltpan LHR20.</title>
        <authorList>
            <person name="Do Z.-J."/>
            <person name="Luo H.-R."/>
        </authorList>
    </citation>
    <scope>NUCLEOTIDE SEQUENCE [LARGE SCALE GENOMIC DNA]</scope>
    <source>
        <strain evidence="1 2">LHR20</strain>
    </source>
</reference>
<keyword evidence="2" id="KW-1185">Reference proteome</keyword>
<name>A0A2I0R0G9_9FLAO</name>
<dbReference type="EMBL" id="PJNI01000014">
    <property type="protein sequence ID" value="PKR80086.1"/>
    <property type="molecule type" value="Genomic_DNA"/>
</dbReference>
<evidence type="ECO:0000313" key="1">
    <source>
        <dbReference type="EMBL" id="PKR80086.1"/>
    </source>
</evidence>
<gene>
    <name evidence="1" type="ORF">CW751_11820</name>
</gene>
<dbReference type="OrthoDB" id="1119698at2"/>
<comment type="caution">
    <text evidence="1">The sequence shown here is derived from an EMBL/GenBank/DDBJ whole genome shotgun (WGS) entry which is preliminary data.</text>
</comment>
<evidence type="ECO:0000313" key="2">
    <source>
        <dbReference type="Proteomes" id="UP000236654"/>
    </source>
</evidence>
<dbReference type="Proteomes" id="UP000236654">
    <property type="component" value="Unassembled WGS sequence"/>
</dbReference>
<dbReference type="InterPro" id="IPR026350">
    <property type="entry name" value="GxxExxY"/>
</dbReference>
<organism evidence="1 2">
    <name type="scientific">Brumimicrobium salinarum</name>
    <dbReference type="NCBI Taxonomy" id="2058658"/>
    <lineage>
        <taxon>Bacteria</taxon>
        <taxon>Pseudomonadati</taxon>
        <taxon>Bacteroidota</taxon>
        <taxon>Flavobacteriia</taxon>
        <taxon>Flavobacteriales</taxon>
        <taxon>Crocinitomicaceae</taxon>
        <taxon>Brumimicrobium</taxon>
    </lineage>
</organism>
<proteinExistence type="predicted"/>
<dbReference type="Pfam" id="PF13366">
    <property type="entry name" value="PDDEXK_3"/>
    <property type="match status" value="1"/>
</dbReference>
<sequence>MIDKNITAEIIGGAIEVHKTLGPGLLESAYNECLAYELELRGLNIQREIALPIIYKEVIIDHGYRMDLLVENRIVVELKAVERFTDVHTAQILTYMKLGKYDLGLLINFHEKLLKNGIKRFVF</sequence>